<dbReference type="EMBL" id="WOCE01000024">
    <property type="protein sequence ID" value="KAE9586536.1"/>
    <property type="molecule type" value="Genomic_DNA"/>
</dbReference>
<evidence type="ECO:0000256" key="1">
    <source>
        <dbReference type="ARBA" id="ARBA00022793"/>
    </source>
</evidence>
<evidence type="ECO:0000313" key="4">
    <source>
        <dbReference type="EMBL" id="KAE9586536.1"/>
    </source>
</evidence>
<dbReference type="GO" id="GO:0008654">
    <property type="term" value="P:phospholipid biosynthetic process"/>
    <property type="evidence" value="ECO:0007669"/>
    <property type="project" value="InterPro"/>
</dbReference>
<reference evidence="5" key="1">
    <citation type="journal article" date="2020" name="Nat. Commun.">
        <title>Genome sequence of the cluster root forming white lupin.</title>
        <authorList>
            <person name="Hufnagel B."/>
            <person name="Marques A."/>
            <person name="Soriano A."/>
            <person name="Marques L."/>
            <person name="Divol F."/>
            <person name="Doumas P."/>
            <person name="Sallet E."/>
            <person name="Mancinotti D."/>
            <person name="Carrere S."/>
            <person name="Marande W."/>
            <person name="Arribat S."/>
            <person name="Keller J."/>
            <person name="Huneau C."/>
            <person name="Blein T."/>
            <person name="Aime D."/>
            <person name="Laguerre M."/>
            <person name="Taylor J."/>
            <person name="Schubert V."/>
            <person name="Nelson M."/>
            <person name="Geu-Flores F."/>
            <person name="Crespi M."/>
            <person name="Gallardo-Guerrero K."/>
            <person name="Delaux P.-M."/>
            <person name="Salse J."/>
            <person name="Berges H."/>
            <person name="Guyot R."/>
            <person name="Gouzy J."/>
            <person name="Peret B."/>
        </authorList>
    </citation>
    <scope>NUCLEOTIDE SEQUENCE [LARGE SCALE GENOMIC DNA]</scope>
    <source>
        <strain evidence="5">cv. Amiga</strain>
    </source>
</reference>
<name>A0A6A4MSR7_LUPAL</name>
<protein>
    <submittedName>
        <fullName evidence="4">Putative phosphatidylserine decarboxylase</fullName>
    </submittedName>
</protein>
<organism evidence="4 5">
    <name type="scientific">Lupinus albus</name>
    <name type="common">White lupine</name>
    <name type="synonym">Lupinus termis</name>
    <dbReference type="NCBI Taxonomy" id="3870"/>
    <lineage>
        <taxon>Eukaryota</taxon>
        <taxon>Viridiplantae</taxon>
        <taxon>Streptophyta</taxon>
        <taxon>Embryophyta</taxon>
        <taxon>Tracheophyta</taxon>
        <taxon>Spermatophyta</taxon>
        <taxon>Magnoliopsida</taxon>
        <taxon>eudicotyledons</taxon>
        <taxon>Gunneridae</taxon>
        <taxon>Pentapetalae</taxon>
        <taxon>rosids</taxon>
        <taxon>fabids</taxon>
        <taxon>Fabales</taxon>
        <taxon>Fabaceae</taxon>
        <taxon>Papilionoideae</taxon>
        <taxon>50 kb inversion clade</taxon>
        <taxon>genistoids sensu lato</taxon>
        <taxon>core genistoids</taxon>
        <taxon>Genisteae</taxon>
        <taxon>Lupinus</taxon>
    </lineage>
</organism>
<comment type="caution">
    <text evidence="4">The sequence shown here is derived from an EMBL/GenBank/DDBJ whole genome shotgun (WGS) entry which is preliminary data.</text>
</comment>
<accession>A0A6A4MSR7</accession>
<dbReference type="GO" id="GO:0004609">
    <property type="term" value="F:phosphatidylserine decarboxylase activity"/>
    <property type="evidence" value="ECO:0007669"/>
    <property type="project" value="InterPro"/>
</dbReference>
<keyword evidence="5" id="KW-1185">Reference proteome</keyword>
<evidence type="ECO:0000313" key="5">
    <source>
        <dbReference type="Proteomes" id="UP000447434"/>
    </source>
</evidence>
<keyword evidence="2" id="KW-0456">Lyase</keyword>
<evidence type="ECO:0000256" key="3">
    <source>
        <dbReference type="SAM" id="Phobius"/>
    </source>
</evidence>
<evidence type="ECO:0000256" key="2">
    <source>
        <dbReference type="ARBA" id="ARBA00023239"/>
    </source>
</evidence>
<dbReference type="Proteomes" id="UP000447434">
    <property type="component" value="Chromosome 24"/>
</dbReference>
<keyword evidence="1" id="KW-0210">Decarboxylase</keyword>
<keyword evidence="3" id="KW-1133">Transmembrane helix</keyword>
<sequence length="93" mass="10410">MFFSILYLVATFFLFDFIFADDNFIFPHFSSSDFSVIINICELSIITLVFCLILVAFVAIGATMVGSITFTKKKGDHVKKGMSLDICHLVEAL</sequence>
<dbReference type="Pfam" id="PF02666">
    <property type="entry name" value="PS_Dcarbxylase"/>
    <property type="match status" value="1"/>
</dbReference>
<feature type="transmembrane region" description="Helical" evidence="3">
    <location>
        <begin position="44"/>
        <end position="70"/>
    </location>
</feature>
<keyword evidence="3" id="KW-0472">Membrane</keyword>
<gene>
    <name evidence="4" type="ORF">Lalb_Chr24g0403011</name>
</gene>
<dbReference type="AlphaFoldDB" id="A0A6A4MSR7"/>
<proteinExistence type="predicted"/>
<keyword evidence="3" id="KW-0812">Transmembrane</keyword>
<dbReference type="InterPro" id="IPR003817">
    <property type="entry name" value="PS_Dcarbxylase"/>
</dbReference>